<dbReference type="OrthoDB" id="9812495at2"/>
<sequence>MKVLTNGLVAEYLFDGNALDTSGNGNHGRVEGATPTVNRFNEPDRALAFSGNGEFVVLDPKLFQNATAFSLSIWVNYDEAAKMKWWNNAIISQDDNGRQSDKSQRVFQLSTMNNSVRVHMMMNAPDVTAQHPVQRGQWYHLAVTYNGSHYALYMNGKLQGIQEYTFRPSTEEPIYIGKKNSEEPRFYFHGAIDDLRIFSRALSEPEILELYTEQGYVPAVELAPPVQHKSSSSTKRKVLEKPI</sequence>
<evidence type="ECO:0000313" key="4">
    <source>
        <dbReference type="EMBL" id="OBR65197.1"/>
    </source>
</evidence>
<evidence type="ECO:0000256" key="1">
    <source>
        <dbReference type="ARBA" id="ARBA00022729"/>
    </source>
</evidence>
<dbReference type="STRING" id="1844972.A7K91_00530"/>
<dbReference type="AlphaFoldDB" id="A0A1A5YHY2"/>
<protein>
    <recommendedName>
        <fullName evidence="3">LamG-like jellyroll fold domain-containing protein</fullName>
    </recommendedName>
</protein>
<accession>A0A1A5YHY2</accession>
<dbReference type="Gene3D" id="2.60.120.200">
    <property type="match status" value="1"/>
</dbReference>
<keyword evidence="5" id="KW-1185">Reference proteome</keyword>
<dbReference type="Pfam" id="PF13385">
    <property type="entry name" value="Laminin_G_3"/>
    <property type="match status" value="1"/>
</dbReference>
<evidence type="ECO:0000313" key="5">
    <source>
        <dbReference type="Proteomes" id="UP000092024"/>
    </source>
</evidence>
<evidence type="ECO:0000256" key="2">
    <source>
        <dbReference type="ARBA" id="ARBA00023157"/>
    </source>
</evidence>
<dbReference type="InterPro" id="IPR013320">
    <property type="entry name" value="ConA-like_dom_sf"/>
</dbReference>
<evidence type="ECO:0000259" key="3">
    <source>
        <dbReference type="SMART" id="SM00560"/>
    </source>
</evidence>
<reference evidence="4 5" key="1">
    <citation type="submission" date="2016-05" db="EMBL/GenBank/DDBJ databases">
        <title>Paenibacillus oryzae. sp. nov., isolated from the rice root.</title>
        <authorList>
            <person name="Zhang J."/>
            <person name="Zhang X."/>
        </authorList>
    </citation>
    <scope>NUCLEOTIDE SEQUENCE [LARGE SCALE GENOMIC DNA]</scope>
    <source>
        <strain evidence="4 5">1DrF-4</strain>
    </source>
</reference>
<dbReference type="RefSeq" id="WP_068683575.1">
    <property type="nucleotide sequence ID" value="NZ_LYPA01000060.1"/>
</dbReference>
<name>A0A1A5YHY2_9BACL</name>
<keyword evidence="1" id="KW-0732">Signal</keyword>
<organism evidence="4 5">
    <name type="scientific">Paenibacillus oryzae</name>
    <dbReference type="NCBI Taxonomy" id="1844972"/>
    <lineage>
        <taxon>Bacteria</taxon>
        <taxon>Bacillati</taxon>
        <taxon>Bacillota</taxon>
        <taxon>Bacilli</taxon>
        <taxon>Bacillales</taxon>
        <taxon>Paenibacillaceae</taxon>
        <taxon>Paenibacillus</taxon>
    </lineage>
</organism>
<dbReference type="SMART" id="SM00560">
    <property type="entry name" value="LamGL"/>
    <property type="match status" value="1"/>
</dbReference>
<keyword evidence="2" id="KW-1015">Disulfide bond</keyword>
<dbReference type="PANTHER" id="PTHR42535">
    <property type="entry name" value="OOKINETE PROTEIN, PUTATIVE-RELATED"/>
    <property type="match status" value="1"/>
</dbReference>
<feature type="domain" description="LamG-like jellyroll fold" evidence="3">
    <location>
        <begin position="67"/>
        <end position="205"/>
    </location>
</feature>
<gene>
    <name evidence="4" type="ORF">A7K91_00530</name>
</gene>
<dbReference type="EMBL" id="LYPA01000060">
    <property type="protein sequence ID" value="OBR65197.1"/>
    <property type="molecule type" value="Genomic_DNA"/>
</dbReference>
<dbReference type="Proteomes" id="UP000092024">
    <property type="component" value="Unassembled WGS sequence"/>
</dbReference>
<dbReference type="PANTHER" id="PTHR42535:SF2">
    <property type="entry name" value="CHROMOSOME UNDETERMINED SCAFFOLD_146, WHOLE GENOME SHOTGUN SEQUENCE"/>
    <property type="match status" value="1"/>
</dbReference>
<dbReference type="SUPFAM" id="SSF49899">
    <property type="entry name" value="Concanavalin A-like lectins/glucanases"/>
    <property type="match status" value="1"/>
</dbReference>
<proteinExistence type="predicted"/>
<comment type="caution">
    <text evidence="4">The sequence shown here is derived from an EMBL/GenBank/DDBJ whole genome shotgun (WGS) entry which is preliminary data.</text>
</comment>
<dbReference type="InterPro" id="IPR006558">
    <property type="entry name" value="LamG-like"/>
</dbReference>